<comment type="caution">
    <text evidence="5">Lacks conserved residue(s) required for the propagation of feature annotation.</text>
</comment>
<dbReference type="SMART" id="SM00179">
    <property type="entry name" value="EGF_CA"/>
    <property type="match status" value="3"/>
</dbReference>
<proteinExistence type="predicted"/>
<name>A0ABN8RLU8_9CNID</name>
<dbReference type="PROSITE" id="PS00615">
    <property type="entry name" value="C_TYPE_LECTIN_1"/>
    <property type="match status" value="1"/>
</dbReference>
<evidence type="ECO:0000256" key="6">
    <source>
        <dbReference type="SAM" id="SignalP"/>
    </source>
</evidence>
<evidence type="ECO:0000313" key="11">
    <source>
        <dbReference type="EMBL" id="CAH3179903.1"/>
    </source>
</evidence>
<dbReference type="Gene3D" id="3.30.60.30">
    <property type="match status" value="1"/>
</dbReference>
<dbReference type="Gene3D" id="2.10.25.10">
    <property type="entry name" value="Laminin"/>
    <property type="match status" value="3"/>
</dbReference>
<dbReference type="PROSITE" id="PS50026">
    <property type="entry name" value="EGF_3"/>
    <property type="match status" value="3"/>
</dbReference>
<sequence>MCTEQEVRVQLLLAFFFIAALSYQDVEALSIKIGICNVTITTPGLFACEKVSFENPFNGGQDVKVFVSKRHATDSHSGGAGAAIWVESVDNKEFTVCVLEYGDGSSGTTKVNWMALQSVPVGAQLDTVSLDSWTTGEKYKRIAFEKRFSIPPSIHVTARHQILKRPQDALALWVEGERRDSFKVCLRETKIFDGLHKNIKVDWIAFVKLMTLNSTLIHGLVTTKNNSPLNKQQSKALCQIIKFTDAFYAPPIVMVSPRLSYHNNNSRFSASGTCNAVTVWIQHTFTNETEVCMRRYSNNANYKDIVQLDYLVIGDLDPCIDVTCYYHSFCKAFGPHDARCVCVDSCPSYKEPVCSSNATTYDNRCLFEREVCLHRLNFTLQHPGSCEGFPFQRGRRHMPHISSLGYSHCHAIHFKPFVFYPDKPIQVQITFNHMDTSDKSYVHDAVVSWVENVDNDGFTACVMAAGYNERKSYANVTVDWMAYQGAPVGGVTVEVRMSQWWTGTTCATVMFPTGKFSVIPSVFVTAKHYNPGLKRDAASAWIEDVTQSSCEVCLRELQNYAGSHQDVVVNWLAFSYLDEPPFSEHNSIYFSNDKPPAQSHHNAFCKDASFTKVYNSSPHVFVSANHSTKNGSQSPIHNSIADYSDYINKTGFRACVKELYEGKYDPLSVTYTVLSDICPSGWDYFNGYCYLTSSVCAPWVTAVSNCSAMNSHLITVHNQEENVYIQHRHNGERSWIGLNDQSVEGSFVWTNKEITSFRFWAPQQPNNRKNEDCVHTLGANDGYTWNDVSCDNCYNYTCVREIDECTTNYHRCNVNAACQNTVGSYKCTCKAGYSGNGGKCVEIDECRSKTHSCDKNALCKNTEGSFTCTCNRGYKGDGKKCRGIYLALFKGGFPASRNFCVHIDECTSKIHNCDRNALCKNTEGSFTCTCKPGYKGDGKKCKPTCALFSYDPAQSCKEIKDLGISNGDGEYWIDPGRTNSPFKAYCDMTTDGGGWLLVSNVVSHSSSPTQLPVKTSYRGVSSKEMVLTKSAMKELRKHLHFTRIRFRCKKRGGRTFHITTAANSKGEAAVKYFSGETDLIPASCGSFVIMSNDNSRLARTCKDWGYQRGSYKVGKWGHESDQDRLYNHAAFVKAAYHWLLTPSSRWECDDYGVGVSPGDFWKVFVR</sequence>
<feature type="chain" id="PRO_5047401108" evidence="6">
    <location>
        <begin position="29"/>
        <end position="1166"/>
    </location>
</feature>
<dbReference type="PROSITE" id="PS51465">
    <property type="entry name" value="KAZAL_2"/>
    <property type="match status" value="1"/>
</dbReference>
<dbReference type="InterPro" id="IPR000152">
    <property type="entry name" value="EGF-type_Asp/Asn_hydroxyl_site"/>
</dbReference>
<dbReference type="SUPFAM" id="SSF56496">
    <property type="entry name" value="Fibrinogen C-terminal domain-like"/>
    <property type="match status" value="1"/>
</dbReference>
<evidence type="ECO:0000256" key="2">
    <source>
        <dbReference type="ARBA" id="ARBA00022729"/>
    </source>
</evidence>
<feature type="domain" description="EGF-like" evidence="7">
    <location>
        <begin position="801"/>
        <end position="841"/>
    </location>
</feature>
<dbReference type="InterPro" id="IPR037221">
    <property type="entry name" value="H-type_lectin_dom_sf"/>
</dbReference>
<evidence type="ECO:0000259" key="7">
    <source>
        <dbReference type="PROSITE" id="PS50026"/>
    </source>
</evidence>
<dbReference type="SUPFAM" id="SSF56436">
    <property type="entry name" value="C-type lectin-like"/>
    <property type="match status" value="1"/>
</dbReference>
<dbReference type="PANTHER" id="PTHR24039">
    <property type="entry name" value="FIBRILLIN-RELATED"/>
    <property type="match status" value="1"/>
</dbReference>
<dbReference type="InterPro" id="IPR018378">
    <property type="entry name" value="C-type_lectin_CS"/>
</dbReference>
<keyword evidence="4" id="KW-1015">Disulfide bond</keyword>
<evidence type="ECO:0000259" key="8">
    <source>
        <dbReference type="PROSITE" id="PS50041"/>
    </source>
</evidence>
<dbReference type="Gene3D" id="2.60.40.2080">
    <property type="match status" value="2"/>
</dbReference>
<feature type="domain" description="EGF-like" evidence="7">
    <location>
        <begin position="842"/>
        <end position="882"/>
    </location>
</feature>
<dbReference type="EMBL" id="CALNXK010000265">
    <property type="protein sequence ID" value="CAH3179903.1"/>
    <property type="molecule type" value="Genomic_DNA"/>
</dbReference>
<dbReference type="InterPro" id="IPR001881">
    <property type="entry name" value="EGF-like_Ca-bd_dom"/>
</dbReference>
<dbReference type="SMART" id="SM00034">
    <property type="entry name" value="CLECT"/>
    <property type="match status" value="1"/>
</dbReference>
<dbReference type="Pfam" id="PF07648">
    <property type="entry name" value="Kazal_2"/>
    <property type="match status" value="1"/>
</dbReference>
<dbReference type="CDD" id="cd00054">
    <property type="entry name" value="EGF_CA"/>
    <property type="match status" value="3"/>
</dbReference>
<dbReference type="InterPro" id="IPR024731">
    <property type="entry name" value="NELL2-like_EGF"/>
</dbReference>
<dbReference type="SUPFAM" id="SSF57184">
    <property type="entry name" value="Growth factor receptor domain"/>
    <property type="match status" value="1"/>
</dbReference>
<dbReference type="Gene3D" id="2.60.120.1000">
    <property type="match status" value="1"/>
</dbReference>
<dbReference type="Proteomes" id="UP001159405">
    <property type="component" value="Unassembled WGS sequence"/>
</dbReference>
<keyword evidence="12" id="KW-1185">Reference proteome</keyword>
<dbReference type="InterPro" id="IPR016187">
    <property type="entry name" value="CTDL_fold"/>
</dbReference>
<dbReference type="NCBIfam" id="NF040941">
    <property type="entry name" value="GGGWT_bact"/>
    <property type="match status" value="1"/>
</dbReference>
<dbReference type="InterPro" id="IPR002181">
    <property type="entry name" value="Fibrinogen_a/b/g_C_dom"/>
</dbReference>
<evidence type="ECO:0000259" key="10">
    <source>
        <dbReference type="PROSITE" id="PS51465"/>
    </source>
</evidence>
<keyword evidence="1 5" id="KW-0245">EGF-like domain</keyword>
<keyword evidence="3" id="KW-0677">Repeat</keyword>
<evidence type="ECO:0000313" key="12">
    <source>
        <dbReference type="Proteomes" id="UP001159405"/>
    </source>
</evidence>
<dbReference type="InterPro" id="IPR036056">
    <property type="entry name" value="Fibrinogen-like_C"/>
</dbReference>
<dbReference type="SUPFAM" id="SSF100895">
    <property type="entry name" value="Kazal-type serine protease inhibitors"/>
    <property type="match status" value="1"/>
</dbReference>
<dbReference type="Pfam" id="PF12947">
    <property type="entry name" value="EGF_3"/>
    <property type="match status" value="3"/>
</dbReference>
<dbReference type="PROSITE" id="PS50041">
    <property type="entry name" value="C_TYPE_LECTIN_2"/>
    <property type="match status" value="1"/>
</dbReference>
<accession>A0ABN8RLU8</accession>
<dbReference type="Pfam" id="PF00147">
    <property type="entry name" value="Fibrinogen_C"/>
    <property type="match status" value="1"/>
</dbReference>
<organism evidence="11 12">
    <name type="scientific">Porites lobata</name>
    <dbReference type="NCBI Taxonomy" id="104759"/>
    <lineage>
        <taxon>Eukaryota</taxon>
        <taxon>Metazoa</taxon>
        <taxon>Cnidaria</taxon>
        <taxon>Anthozoa</taxon>
        <taxon>Hexacorallia</taxon>
        <taxon>Scleractinia</taxon>
        <taxon>Fungiina</taxon>
        <taxon>Poritidae</taxon>
        <taxon>Porites</taxon>
    </lineage>
</organism>
<dbReference type="PANTHER" id="PTHR24039:SF53">
    <property type="entry name" value="EGF-LIKE DOMAIN-CONTAINING PROTEIN"/>
    <property type="match status" value="1"/>
</dbReference>
<keyword evidence="2 6" id="KW-0732">Signal</keyword>
<dbReference type="PROSITE" id="PS51406">
    <property type="entry name" value="FIBRINOGEN_C_2"/>
    <property type="match status" value="1"/>
</dbReference>
<protein>
    <submittedName>
        <fullName evidence="11">Uncharacterized protein</fullName>
    </submittedName>
</protein>
<evidence type="ECO:0000256" key="5">
    <source>
        <dbReference type="PROSITE-ProRule" id="PRU00076"/>
    </source>
</evidence>
<evidence type="ECO:0000256" key="3">
    <source>
        <dbReference type="ARBA" id="ARBA00022737"/>
    </source>
</evidence>
<dbReference type="PROSITE" id="PS01186">
    <property type="entry name" value="EGF_2"/>
    <property type="match status" value="3"/>
</dbReference>
<evidence type="ECO:0000259" key="9">
    <source>
        <dbReference type="PROSITE" id="PS51406"/>
    </source>
</evidence>
<reference evidence="11 12" key="1">
    <citation type="submission" date="2022-05" db="EMBL/GenBank/DDBJ databases">
        <authorList>
            <consortium name="Genoscope - CEA"/>
            <person name="William W."/>
        </authorList>
    </citation>
    <scope>NUCLEOTIDE SEQUENCE [LARGE SCALE GENOMIC DNA]</scope>
</reference>
<dbReference type="InterPro" id="IPR016186">
    <property type="entry name" value="C-type_lectin-like/link_sf"/>
</dbReference>
<evidence type="ECO:0000256" key="4">
    <source>
        <dbReference type="ARBA" id="ARBA00023157"/>
    </source>
</evidence>
<dbReference type="PROSITE" id="PS00010">
    <property type="entry name" value="ASX_HYDROXYL"/>
    <property type="match status" value="3"/>
</dbReference>
<feature type="domain" description="C-type lectin" evidence="8">
    <location>
        <begin position="685"/>
        <end position="799"/>
    </location>
</feature>
<dbReference type="InterPro" id="IPR009030">
    <property type="entry name" value="Growth_fac_rcpt_cys_sf"/>
</dbReference>
<dbReference type="InterPro" id="IPR000742">
    <property type="entry name" value="EGF"/>
</dbReference>
<dbReference type="Gene3D" id="3.10.100.10">
    <property type="entry name" value="Mannose-Binding Protein A, subunit A"/>
    <property type="match status" value="1"/>
</dbReference>
<evidence type="ECO:0000256" key="1">
    <source>
        <dbReference type="ARBA" id="ARBA00022536"/>
    </source>
</evidence>
<dbReference type="InterPro" id="IPR001304">
    <property type="entry name" value="C-type_lectin-like"/>
</dbReference>
<dbReference type="SMART" id="SM00181">
    <property type="entry name" value="EGF"/>
    <property type="match status" value="3"/>
</dbReference>
<comment type="caution">
    <text evidence="11">The sequence shown here is derived from an EMBL/GenBank/DDBJ whole genome shotgun (WGS) entry which is preliminary data.</text>
</comment>
<dbReference type="SMART" id="SM00280">
    <property type="entry name" value="KAZAL"/>
    <property type="match status" value="1"/>
</dbReference>
<dbReference type="Pfam" id="PF00059">
    <property type="entry name" value="Lectin_C"/>
    <property type="match status" value="1"/>
</dbReference>
<feature type="domain" description="Kazal-like" evidence="10">
    <location>
        <begin position="341"/>
        <end position="388"/>
    </location>
</feature>
<feature type="domain" description="Fibrinogen C-terminal" evidence="9">
    <location>
        <begin position="947"/>
        <end position="1000"/>
    </location>
</feature>
<dbReference type="InterPro" id="IPR002350">
    <property type="entry name" value="Kazal_dom"/>
</dbReference>
<gene>
    <name evidence="11" type="ORF">PLOB_00022534</name>
</gene>
<dbReference type="CDD" id="cd00104">
    <property type="entry name" value="KAZAL_FS"/>
    <property type="match status" value="1"/>
</dbReference>
<feature type="signal peptide" evidence="6">
    <location>
        <begin position="1"/>
        <end position="28"/>
    </location>
</feature>
<feature type="domain" description="EGF-like" evidence="7">
    <location>
        <begin position="902"/>
        <end position="942"/>
    </location>
</feature>
<dbReference type="InterPro" id="IPR036058">
    <property type="entry name" value="Kazal_dom_sf"/>
</dbReference>